<keyword evidence="2" id="KW-1185">Reference proteome</keyword>
<dbReference type="GO" id="GO:0070131">
    <property type="term" value="P:positive regulation of mitochondrial translation"/>
    <property type="evidence" value="ECO:0007669"/>
    <property type="project" value="InterPro"/>
</dbReference>
<dbReference type="GO" id="GO:0003743">
    <property type="term" value="F:translation initiation factor activity"/>
    <property type="evidence" value="ECO:0007669"/>
    <property type="project" value="InterPro"/>
</dbReference>
<dbReference type="Pfam" id="PF05476">
    <property type="entry name" value="PET122"/>
    <property type="match status" value="1"/>
</dbReference>
<dbReference type="GO" id="GO:0005743">
    <property type="term" value="C:mitochondrial inner membrane"/>
    <property type="evidence" value="ECO:0007669"/>
    <property type="project" value="InterPro"/>
</dbReference>
<dbReference type="AlphaFoldDB" id="A0A1G4K746"/>
<organism evidence="1 2">
    <name type="scientific">Lachancea nothofagi CBS 11611</name>
    <dbReference type="NCBI Taxonomy" id="1266666"/>
    <lineage>
        <taxon>Eukaryota</taxon>
        <taxon>Fungi</taxon>
        <taxon>Dikarya</taxon>
        <taxon>Ascomycota</taxon>
        <taxon>Saccharomycotina</taxon>
        <taxon>Saccharomycetes</taxon>
        <taxon>Saccharomycetales</taxon>
        <taxon>Saccharomycetaceae</taxon>
        <taxon>Lachancea</taxon>
    </lineage>
</organism>
<protein>
    <submittedName>
        <fullName evidence="1">LANO_0F03444g1_1</fullName>
    </submittedName>
</protein>
<accession>A0A1G4K746</accession>
<dbReference type="EMBL" id="LT598452">
    <property type="protein sequence ID" value="SCU99745.1"/>
    <property type="molecule type" value="Genomic_DNA"/>
</dbReference>
<dbReference type="OrthoDB" id="4031898at2759"/>
<dbReference type="Proteomes" id="UP000189911">
    <property type="component" value="Chromosome F"/>
</dbReference>
<name>A0A1G4K746_9SACH</name>
<reference evidence="2" key="1">
    <citation type="submission" date="2016-03" db="EMBL/GenBank/DDBJ databases">
        <authorList>
            <person name="Devillers Hugo."/>
        </authorList>
    </citation>
    <scope>NUCLEOTIDE SEQUENCE [LARGE SCALE GENOMIC DNA]</scope>
</reference>
<evidence type="ECO:0000313" key="1">
    <source>
        <dbReference type="EMBL" id="SCU99745.1"/>
    </source>
</evidence>
<dbReference type="InterPro" id="IPR008732">
    <property type="entry name" value="Pet122"/>
</dbReference>
<sequence>MKLTQSLKNVSQPGLSLNVRQTLFARCLNLEFDALLCQVKKLPLNQLEEAFLHLFLAKSVQHAHVPSVDFLWYRFVMGRKVLMVKPSMLCGVGAVALNGNKPFIPPQVCTHFENFFGEESGVDEYRNELLRIKVESFAKSTSCKVSFREKWKIFLEDIDNVVQPNCEIRVRDFPYLTQSLEHADRELLEQLLFHENKISIHNSSSLPLLLNMALLQPKLDADFKIRLFCEFRDTHKSLDYNDSISILFRVLRSDVYRSTKLMQYLTNNCLTVPPLGAKCFLDTTDAQI</sequence>
<evidence type="ECO:0000313" key="2">
    <source>
        <dbReference type="Proteomes" id="UP000189911"/>
    </source>
</evidence>
<gene>
    <name evidence="1" type="ORF">LANO_0F03444G</name>
</gene>
<proteinExistence type="predicted"/>